<keyword evidence="3 6" id="KW-0133">Cell shape</keyword>
<comment type="domain">
    <text evidence="6">Has an N-terminal Jag-N domain and 2 RNA-binding domains (KH and R3H).</text>
</comment>
<dbReference type="PROSITE" id="PS51061">
    <property type="entry name" value="R3H"/>
    <property type="match status" value="1"/>
</dbReference>
<dbReference type="InterPro" id="IPR032782">
    <property type="entry name" value="KhpB_N"/>
</dbReference>
<dbReference type="Gene3D" id="3.30.300.20">
    <property type="match status" value="1"/>
</dbReference>
<feature type="compositionally biased region" description="Basic and acidic residues" evidence="7">
    <location>
        <begin position="110"/>
        <end position="119"/>
    </location>
</feature>
<dbReference type="InterPro" id="IPR001374">
    <property type="entry name" value="R3H_dom"/>
</dbReference>
<evidence type="ECO:0000256" key="2">
    <source>
        <dbReference type="ARBA" id="ARBA00022884"/>
    </source>
</evidence>
<keyword evidence="4 6" id="KW-0143">Chaperone</keyword>
<dbReference type="GO" id="GO:0071555">
    <property type="term" value="P:cell wall organization"/>
    <property type="evidence" value="ECO:0007669"/>
    <property type="project" value="UniProtKB-KW"/>
</dbReference>
<dbReference type="Pfam" id="PF14804">
    <property type="entry name" value="Jag_N"/>
    <property type="match status" value="1"/>
</dbReference>
<gene>
    <name evidence="6" type="primary">khpB</name>
    <name evidence="6" type="synonym">eloR</name>
    <name evidence="9" type="ORF">SAMN02745216_03417</name>
</gene>
<proteinExistence type="inferred from homology"/>
<comment type="similarity">
    <text evidence="6">Belongs to the KhpB RNA-binding protein family.</text>
</comment>
<keyword evidence="10" id="KW-1185">Reference proteome</keyword>
<dbReference type="Proteomes" id="UP000183994">
    <property type="component" value="Unassembled WGS sequence"/>
</dbReference>
<evidence type="ECO:0000256" key="1">
    <source>
        <dbReference type="ARBA" id="ARBA00022490"/>
    </source>
</evidence>
<dbReference type="GO" id="GO:0008360">
    <property type="term" value="P:regulation of cell shape"/>
    <property type="evidence" value="ECO:0007669"/>
    <property type="project" value="UniProtKB-KW"/>
</dbReference>
<evidence type="ECO:0000256" key="4">
    <source>
        <dbReference type="ARBA" id="ARBA00023186"/>
    </source>
</evidence>
<dbReference type="InterPro" id="IPR015946">
    <property type="entry name" value="KH_dom-like_a/b"/>
</dbReference>
<name>A0A1M6SCB8_9BACT</name>
<dbReference type="GO" id="GO:0009252">
    <property type="term" value="P:peptidoglycan biosynthetic process"/>
    <property type="evidence" value="ECO:0007669"/>
    <property type="project" value="UniProtKB-UniRule"/>
</dbReference>
<dbReference type="OrthoDB" id="9794483at2"/>
<dbReference type="Pfam" id="PF01424">
    <property type="entry name" value="R3H"/>
    <property type="match status" value="1"/>
</dbReference>
<comment type="subunit">
    <text evidence="6">Forms a complex with KhpA.</text>
</comment>
<dbReference type="SUPFAM" id="SSF82708">
    <property type="entry name" value="R3H domain"/>
    <property type="match status" value="1"/>
</dbReference>
<dbReference type="SMART" id="SM01245">
    <property type="entry name" value="Jag_N"/>
    <property type="match status" value="1"/>
</dbReference>
<dbReference type="InterPro" id="IPR039247">
    <property type="entry name" value="KhpB"/>
</dbReference>
<evidence type="ECO:0000256" key="6">
    <source>
        <dbReference type="HAMAP-Rule" id="MF_00867"/>
    </source>
</evidence>
<dbReference type="GO" id="GO:0003723">
    <property type="term" value="F:RNA binding"/>
    <property type="evidence" value="ECO:0007669"/>
    <property type="project" value="UniProtKB-UniRule"/>
</dbReference>
<keyword evidence="5 6" id="KW-0961">Cell wall biogenesis/degradation</keyword>
<dbReference type="PANTHER" id="PTHR35800:SF1">
    <property type="entry name" value="RNA-BINDING PROTEIN KHPB"/>
    <property type="match status" value="1"/>
</dbReference>
<feature type="compositionally biased region" description="Low complexity" evidence="7">
    <location>
        <begin position="97"/>
        <end position="109"/>
    </location>
</feature>
<feature type="compositionally biased region" description="Basic residues" evidence="7">
    <location>
        <begin position="66"/>
        <end position="81"/>
    </location>
</feature>
<dbReference type="PANTHER" id="PTHR35800">
    <property type="entry name" value="PROTEIN JAG"/>
    <property type="match status" value="1"/>
</dbReference>
<evidence type="ECO:0000313" key="10">
    <source>
        <dbReference type="Proteomes" id="UP000183994"/>
    </source>
</evidence>
<evidence type="ECO:0000313" key="9">
    <source>
        <dbReference type="EMBL" id="SHK42177.1"/>
    </source>
</evidence>
<keyword evidence="1 6" id="KW-0963">Cytoplasm</keyword>
<dbReference type="STRING" id="1121393.SAMN02745216_03417"/>
<dbReference type="RefSeq" id="WP_073477469.1">
    <property type="nucleotide sequence ID" value="NZ_FQZU01000024.1"/>
</dbReference>
<comment type="function">
    <text evidence="6">A probable RNA chaperone. Forms a complex with KhpA which binds to cellular RNA and controls its expression. Plays a role in peptidoglycan (PG) homeostasis and cell length regulation.</text>
</comment>
<dbReference type="HAMAP" id="MF_00867">
    <property type="entry name" value="KhpB"/>
    <property type="match status" value="1"/>
</dbReference>
<evidence type="ECO:0000256" key="5">
    <source>
        <dbReference type="ARBA" id="ARBA00023316"/>
    </source>
</evidence>
<evidence type="ECO:0000256" key="3">
    <source>
        <dbReference type="ARBA" id="ARBA00022960"/>
    </source>
</evidence>
<accession>A0A1M6SCB8</accession>
<dbReference type="InterPro" id="IPR038008">
    <property type="entry name" value="Jag_KH"/>
</dbReference>
<feature type="region of interest" description="Jag_N domain" evidence="6">
    <location>
        <begin position="6"/>
        <end position="56"/>
    </location>
</feature>
<feature type="domain" description="R3H" evidence="8">
    <location>
        <begin position="253"/>
        <end position="319"/>
    </location>
</feature>
<dbReference type="Gene3D" id="3.30.30.80">
    <property type="entry name" value="probable RNA-binding protein from clostridium symbiosum atcc 14940"/>
    <property type="match status" value="1"/>
</dbReference>
<reference evidence="10" key="1">
    <citation type="submission" date="2016-11" db="EMBL/GenBank/DDBJ databases">
        <authorList>
            <person name="Varghese N."/>
            <person name="Submissions S."/>
        </authorList>
    </citation>
    <scope>NUCLEOTIDE SEQUENCE [LARGE SCALE GENOMIC DNA]</scope>
    <source>
        <strain evidence="10">DSM 16219</strain>
    </source>
</reference>
<dbReference type="Gene3D" id="3.30.1370.50">
    <property type="entry name" value="R3H-like domain"/>
    <property type="match status" value="1"/>
</dbReference>
<dbReference type="CDD" id="cd02414">
    <property type="entry name" value="KH-II_Jag"/>
    <property type="match status" value="1"/>
</dbReference>
<dbReference type="InterPro" id="IPR034079">
    <property type="entry name" value="R3H_KhpB"/>
</dbReference>
<organism evidence="9 10">
    <name type="scientific">Desulfatibacillum alkenivorans DSM 16219</name>
    <dbReference type="NCBI Taxonomy" id="1121393"/>
    <lineage>
        <taxon>Bacteria</taxon>
        <taxon>Pseudomonadati</taxon>
        <taxon>Thermodesulfobacteriota</taxon>
        <taxon>Desulfobacteria</taxon>
        <taxon>Desulfobacterales</taxon>
        <taxon>Desulfatibacillaceae</taxon>
        <taxon>Desulfatibacillum</taxon>
    </lineage>
</organism>
<dbReference type="InterPro" id="IPR036867">
    <property type="entry name" value="R3H_dom_sf"/>
</dbReference>
<dbReference type="EMBL" id="FQZU01000024">
    <property type="protein sequence ID" value="SHK42177.1"/>
    <property type="molecule type" value="Genomic_DNA"/>
</dbReference>
<dbReference type="AlphaFoldDB" id="A0A1M6SCB8"/>
<keyword evidence="2 6" id="KW-0694">RNA-binding</keyword>
<dbReference type="CDD" id="cd02644">
    <property type="entry name" value="R3H_jag"/>
    <property type="match status" value="1"/>
</dbReference>
<dbReference type="Pfam" id="PF13083">
    <property type="entry name" value="KH_KhpA-B"/>
    <property type="match status" value="1"/>
</dbReference>
<feature type="region of interest" description="Disordered" evidence="7">
    <location>
        <begin position="57"/>
        <end position="119"/>
    </location>
</feature>
<sequence>MNSNVEFEGKTADDAVELACKELGVVKKQLKYDVLSYGSTGIFGLVGVKKARIRVYPPAASAEAKKGRKSGSAKGKGKKPKKAAEPTPVQAEEETAAPETLETPETLEPAAEKAPEPVDAKVAEEAPELQEDQADLETDLEEVQAVEADFADDADEDEPSQAAEDDPNLEQCMDLAIEASVTMARTIAEESTGKASQNEDGDIVVTLECEKPAVLIGRRGQTLDAIQYLVEKIVNRARSKKIRVRVDAGDYLLKREESLIKQAKRLGAKVRKSGKPASFSPMSAHDRRIVHLALKSEKGIRTQSKGNGYLRKLVIFPQRGQAKKQS</sequence>
<comment type="subcellular location">
    <subcellularLocation>
        <location evidence="6">Cytoplasm</location>
    </subcellularLocation>
</comment>
<dbReference type="NCBIfam" id="NF041568">
    <property type="entry name" value="Jag_EloR"/>
    <property type="match status" value="1"/>
</dbReference>
<dbReference type="InterPro" id="IPR038247">
    <property type="entry name" value="Jag_N_dom_sf"/>
</dbReference>
<evidence type="ECO:0000259" key="8">
    <source>
        <dbReference type="PROSITE" id="PS51061"/>
    </source>
</evidence>
<dbReference type="GO" id="GO:0005737">
    <property type="term" value="C:cytoplasm"/>
    <property type="evidence" value="ECO:0007669"/>
    <property type="project" value="UniProtKB-SubCell"/>
</dbReference>
<protein>
    <recommendedName>
        <fullName evidence="6">RNA-binding protein KhpB</fullName>
    </recommendedName>
    <alternativeName>
        <fullName evidence="6">RNA-binding protein EloR</fullName>
    </alternativeName>
</protein>
<dbReference type="SMART" id="SM00393">
    <property type="entry name" value="R3H"/>
    <property type="match status" value="1"/>
</dbReference>
<evidence type="ECO:0000256" key="7">
    <source>
        <dbReference type="SAM" id="MobiDB-lite"/>
    </source>
</evidence>